<name>A0A6P6YAZ8_DERPT</name>
<sequence length="422" mass="48739">MTMMKQNKQQYQPTNLSKEELEQKSPKSSLEKQQHHYRYKWPTLLSTDNPSFGWYIGSHFIIPIVGLFSKFWMNIVNKSTVYNANVFNETLNRNYLALISSSSQKSKLPRRPLITYCNHTSCMDDPLIWGSLMPFNWLLNSNRLRWTSAAAEICFNSPIYTTFFALGKTFPMIRGDGIYQPAMNYASKLMRDGEWLHFFPEGKVIPRPENADPKLLNFTLVDGKYDQSQQQQLVNNDDKTSLSDKQQQYSLKWGMARLIIEHVLSEGKDQDDEYHQIKPLEEFSSISDLPPSSSKSNQSDETLPEVDVLPMYHFGMDDVLPTKKPYIPRIFCRVTFLVRPEGPIRIDRNFLMKLFSQNDDDESQSTSTLTTKSSSLTTSQSSTTTIELSLTEKRIRLMKFLEKELNILAAKTKALHFNPKSS</sequence>
<proteinExistence type="inferred from homology"/>
<evidence type="ECO:0000256" key="5">
    <source>
        <dbReference type="ARBA" id="ARBA00022792"/>
    </source>
</evidence>
<accession>A0A6P6YAZ8</accession>
<evidence type="ECO:0000256" key="8">
    <source>
        <dbReference type="ARBA" id="ARBA00023136"/>
    </source>
</evidence>
<feature type="compositionally biased region" description="Polar residues" evidence="14">
    <location>
        <begin position="1"/>
        <end position="16"/>
    </location>
</feature>
<dbReference type="Pfam" id="PF01553">
    <property type="entry name" value="Acyltransferase"/>
    <property type="match status" value="1"/>
</dbReference>
<evidence type="ECO:0000259" key="15">
    <source>
        <dbReference type="SMART" id="SM00563"/>
    </source>
</evidence>
<dbReference type="SUPFAM" id="SSF69593">
    <property type="entry name" value="Glycerol-3-phosphate (1)-acyltransferase"/>
    <property type="match status" value="1"/>
</dbReference>
<dbReference type="OrthoDB" id="193467at2759"/>
<feature type="region of interest" description="Disordered" evidence="14">
    <location>
        <begin position="1"/>
        <end position="33"/>
    </location>
</feature>
<dbReference type="GO" id="GO:0005741">
    <property type="term" value="C:mitochondrial outer membrane"/>
    <property type="evidence" value="ECO:0007669"/>
    <property type="project" value="UniProtKB-SubCell"/>
</dbReference>
<dbReference type="InterPro" id="IPR000872">
    <property type="entry name" value="Tafazzin"/>
</dbReference>
<feature type="compositionally biased region" description="Low complexity" evidence="14">
    <location>
        <begin position="364"/>
        <end position="381"/>
    </location>
</feature>
<evidence type="ECO:0000256" key="3">
    <source>
        <dbReference type="ARBA" id="ARBA00022679"/>
    </source>
</evidence>
<reference evidence="17" key="1">
    <citation type="submission" date="2025-08" db="UniProtKB">
        <authorList>
            <consortium name="RefSeq"/>
        </authorList>
    </citation>
    <scope>IDENTIFICATION</scope>
    <source>
        <strain evidence="17">Airmid</strain>
    </source>
</reference>
<comment type="catalytic activity">
    <reaction evidence="11">
        <text>1'-[1,2-diacyl-sn-glycero-3-phospho],3'-[1-acyl-sn-glycero-3-phospho]-glycerol + a 1,2-diacyl-sn-glycero-3-phosphocholine = a cardiolipin + a 1-acyl-sn-glycero-3-phosphocholine</text>
        <dbReference type="Rhea" id="RHEA:33731"/>
        <dbReference type="ChEBI" id="CHEBI:57643"/>
        <dbReference type="ChEBI" id="CHEBI:58168"/>
        <dbReference type="ChEBI" id="CHEBI:62237"/>
        <dbReference type="ChEBI" id="CHEBI:64743"/>
    </reaction>
    <physiologicalReaction direction="left-to-right" evidence="11">
        <dbReference type="Rhea" id="RHEA:33732"/>
    </physiologicalReaction>
    <physiologicalReaction direction="right-to-left" evidence="11">
        <dbReference type="Rhea" id="RHEA:33733"/>
    </physiologicalReaction>
</comment>
<gene>
    <name evidence="17" type="primary">LOC113795767</name>
</gene>
<evidence type="ECO:0000256" key="14">
    <source>
        <dbReference type="SAM" id="MobiDB-lite"/>
    </source>
</evidence>
<evidence type="ECO:0000256" key="7">
    <source>
        <dbReference type="ARBA" id="ARBA00023128"/>
    </source>
</evidence>
<comment type="subcellular location">
    <subcellularLocation>
        <location evidence="1">Mitochondrion inner membrane</location>
        <topology evidence="1">Peripheral membrane protein</topology>
        <orientation evidence="1">Intermembrane side</orientation>
    </subcellularLocation>
    <subcellularLocation>
        <location evidence="10">Mitochondrion outer membrane</location>
        <topology evidence="10">Peripheral membrane protein</topology>
        <orientation evidence="10">Intermembrane side</orientation>
    </subcellularLocation>
</comment>
<protein>
    <recommendedName>
        <fullName evidence="13">Tafazzin family protein</fullName>
    </recommendedName>
</protein>
<dbReference type="RefSeq" id="XP_027201789.1">
    <property type="nucleotide sequence ID" value="XM_027345988.1"/>
</dbReference>
<feature type="compositionally biased region" description="Basic and acidic residues" evidence="14">
    <location>
        <begin position="17"/>
        <end position="33"/>
    </location>
</feature>
<keyword evidence="4" id="KW-1000">Mitochondrion outer membrane</keyword>
<comment type="catalytic activity">
    <reaction evidence="12">
        <text>1,2-di-(9Z-octadecenoyl)-sn-glycero-3-phosphocholine + 1-hexadecanoyl-sn-glycero-3-phosphocholine = 1-hexadecanoyl-2-(9Z-octadecenoyl)-sn-glycero-3-phosphocholine + 1-(9Z-octadecenoyl)-sn-glycero-3-phosphocholine</text>
        <dbReference type="Rhea" id="RHEA:43816"/>
        <dbReference type="ChEBI" id="CHEBI:28610"/>
        <dbReference type="ChEBI" id="CHEBI:72998"/>
        <dbReference type="ChEBI" id="CHEBI:73001"/>
        <dbReference type="ChEBI" id="CHEBI:74669"/>
    </reaction>
    <physiologicalReaction direction="left-to-right" evidence="12">
        <dbReference type="Rhea" id="RHEA:43817"/>
    </physiologicalReaction>
    <physiologicalReaction direction="right-to-left" evidence="12">
        <dbReference type="Rhea" id="RHEA:43818"/>
    </physiologicalReaction>
</comment>
<feature type="region of interest" description="Disordered" evidence="14">
    <location>
        <begin position="282"/>
        <end position="302"/>
    </location>
</feature>
<evidence type="ECO:0000256" key="11">
    <source>
        <dbReference type="ARBA" id="ARBA00047906"/>
    </source>
</evidence>
<dbReference type="CTD" id="36405"/>
<dbReference type="PANTHER" id="PTHR12497">
    <property type="entry name" value="TAZ PROTEIN TAFAZZIN"/>
    <property type="match status" value="1"/>
</dbReference>
<keyword evidence="7" id="KW-0496">Mitochondrion</keyword>
<comment type="similarity">
    <text evidence="2 13">Belongs to the taffazin family.</text>
</comment>
<dbReference type="InParanoid" id="A0A6P6YAZ8"/>
<dbReference type="PANTHER" id="PTHR12497:SF0">
    <property type="entry name" value="TAFAZZIN"/>
    <property type="match status" value="1"/>
</dbReference>
<evidence type="ECO:0000256" key="13">
    <source>
        <dbReference type="RuleBase" id="RU365062"/>
    </source>
</evidence>
<keyword evidence="16" id="KW-1185">Reference proteome</keyword>
<keyword evidence="6" id="KW-0443">Lipid metabolism</keyword>
<keyword evidence="9" id="KW-0012">Acyltransferase</keyword>
<dbReference type="InterPro" id="IPR002123">
    <property type="entry name" value="Plipid/glycerol_acylTrfase"/>
</dbReference>
<dbReference type="SMART" id="SM00563">
    <property type="entry name" value="PlsC"/>
    <property type="match status" value="1"/>
</dbReference>
<organism evidence="16 17">
    <name type="scientific">Dermatophagoides pteronyssinus</name>
    <name type="common">European house dust mite</name>
    <dbReference type="NCBI Taxonomy" id="6956"/>
    <lineage>
        <taxon>Eukaryota</taxon>
        <taxon>Metazoa</taxon>
        <taxon>Ecdysozoa</taxon>
        <taxon>Arthropoda</taxon>
        <taxon>Chelicerata</taxon>
        <taxon>Arachnida</taxon>
        <taxon>Acari</taxon>
        <taxon>Acariformes</taxon>
        <taxon>Sarcoptiformes</taxon>
        <taxon>Astigmata</taxon>
        <taxon>Psoroptidia</taxon>
        <taxon>Analgoidea</taxon>
        <taxon>Pyroglyphidae</taxon>
        <taxon>Dermatophagoidinae</taxon>
        <taxon>Dermatophagoides</taxon>
    </lineage>
</organism>
<dbReference type="GO" id="GO:0035965">
    <property type="term" value="P:cardiolipin acyl-chain remodeling"/>
    <property type="evidence" value="ECO:0007669"/>
    <property type="project" value="TreeGrafter"/>
</dbReference>
<keyword evidence="5" id="KW-0999">Mitochondrion inner membrane</keyword>
<evidence type="ECO:0000256" key="6">
    <source>
        <dbReference type="ARBA" id="ARBA00023098"/>
    </source>
</evidence>
<evidence type="ECO:0000256" key="2">
    <source>
        <dbReference type="ARBA" id="ARBA00010524"/>
    </source>
</evidence>
<feature type="domain" description="Phospholipid/glycerol acyltransferase" evidence="15">
    <location>
        <begin position="113"/>
        <end position="316"/>
    </location>
</feature>
<dbReference type="GO" id="GO:0047184">
    <property type="term" value="F:1-acylglycerophosphocholine O-acyltransferase activity"/>
    <property type="evidence" value="ECO:0007669"/>
    <property type="project" value="TreeGrafter"/>
</dbReference>
<evidence type="ECO:0000313" key="16">
    <source>
        <dbReference type="Proteomes" id="UP000515146"/>
    </source>
</evidence>
<evidence type="ECO:0000256" key="4">
    <source>
        <dbReference type="ARBA" id="ARBA00022787"/>
    </source>
</evidence>
<dbReference type="Proteomes" id="UP000515146">
    <property type="component" value="Unplaced"/>
</dbReference>
<dbReference type="AlphaFoldDB" id="A0A6P6YAZ8"/>
<keyword evidence="3" id="KW-0808">Transferase</keyword>
<keyword evidence="8" id="KW-0472">Membrane</keyword>
<evidence type="ECO:0000256" key="10">
    <source>
        <dbReference type="ARBA" id="ARBA00024323"/>
    </source>
</evidence>
<feature type="region of interest" description="Disordered" evidence="14">
    <location>
        <begin position="360"/>
        <end position="381"/>
    </location>
</feature>
<dbReference type="GO" id="GO:0005743">
    <property type="term" value="C:mitochondrial inner membrane"/>
    <property type="evidence" value="ECO:0007669"/>
    <property type="project" value="UniProtKB-SubCell"/>
</dbReference>
<dbReference type="CDD" id="cd07989">
    <property type="entry name" value="LPLAT_AGPAT-like"/>
    <property type="match status" value="1"/>
</dbReference>
<dbReference type="GO" id="GO:0007007">
    <property type="term" value="P:inner mitochondrial membrane organization"/>
    <property type="evidence" value="ECO:0007669"/>
    <property type="project" value="TreeGrafter"/>
</dbReference>
<evidence type="ECO:0000256" key="12">
    <source>
        <dbReference type="ARBA" id="ARBA00049543"/>
    </source>
</evidence>
<dbReference type="PRINTS" id="PR00979">
    <property type="entry name" value="TAFAZZIN"/>
</dbReference>
<evidence type="ECO:0000313" key="17">
    <source>
        <dbReference type="RefSeq" id="XP_027201789.1"/>
    </source>
</evidence>
<dbReference type="KEGG" id="dpte:113795767"/>
<evidence type="ECO:0000256" key="1">
    <source>
        <dbReference type="ARBA" id="ARBA00004137"/>
    </source>
</evidence>
<feature type="compositionally biased region" description="Low complexity" evidence="14">
    <location>
        <begin position="284"/>
        <end position="299"/>
    </location>
</feature>
<evidence type="ECO:0000256" key="9">
    <source>
        <dbReference type="ARBA" id="ARBA00023315"/>
    </source>
</evidence>